<name>A0A9W8L1L3_9FUNG</name>
<accession>A0A9W8L1L3</accession>
<dbReference type="Proteomes" id="UP001151516">
    <property type="component" value="Unassembled WGS sequence"/>
</dbReference>
<dbReference type="InterPro" id="IPR023213">
    <property type="entry name" value="CAT-like_dom_sf"/>
</dbReference>
<dbReference type="OrthoDB" id="1862401at2759"/>
<dbReference type="Gene3D" id="3.30.559.10">
    <property type="entry name" value="Chloramphenicol acetyltransferase-like domain"/>
    <property type="match status" value="1"/>
</dbReference>
<comment type="caution">
    <text evidence="1">The sequence shown here is derived from an EMBL/GenBank/DDBJ whole genome shotgun (WGS) entry which is preliminary data.</text>
</comment>
<sequence>MLHRSINEFVGDTERISDNDILTALVSMMVAQSEARQSNRFPFVGSLASYLASSIFAKSKEFATEIVFDMRPRLAGLRTAEYTGNAVFAGCLTMPLKTMAGSIDVCSLAQVARSVRQLVARVDSQYIGQLMDTLNSDPLRFMCPLAQDIVRMPAVVSNQSRFELYTADFGSGIPAWTSPIKTLFPHYVSIVPAHPLTGGYGIHITMSKRAMAIILQDKFWMNTVEFVY</sequence>
<proteinExistence type="predicted"/>
<evidence type="ECO:0000313" key="2">
    <source>
        <dbReference type="Proteomes" id="UP001151516"/>
    </source>
</evidence>
<gene>
    <name evidence="1" type="ORF">IWW39_004482</name>
</gene>
<dbReference type="EMBL" id="JANBTX010000169">
    <property type="protein sequence ID" value="KAJ2685114.1"/>
    <property type="molecule type" value="Genomic_DNA"/>
</dbReference>
<organism evidence="1 2">
    <name type="scientific">Coemansia spiralis</name>
    <dbReference type="NCBI Taxonomy" id="417178"/>
    <lineage>
        <taxon>Eukaryota</taxon>
        <taxon>Fungi</taxon>
        <taxon>Fungi incertae sedis</taxon>
        <taxon>Zoopagomycota</taxon>
        <taxon>Kickxellomycotina</taxon>
        <taxon>Kickxellomycetes</taxon>
        <taxon>Kickxellales</taxon>
        <taxon>Kickxellaceae</taxon>
        <taxon>Coemansia</taxon>
    </lineage>
</organism>
<evidence type="ECO:0000313" key="1">
    <source>
        <dbReference type="EMBL" id="KAJ2685114.1"/>
    </source>
</evidence>
<protein>
    <submittedName>
        <fullName evidence="1">Uncharacterized protein</fullName>
    </submittedName>
</protein>
<dbReference type="AlphaFoldDB" id="A0A9W8L1L3"/>
<dbReference type="Pfam" id="PF02458">
    <property type="entry name" value="Transferase"/>
    <property type="match status" value="1"/>
</dbReference>
<reference evidence="1" key="1">
    <citation type="submission" date="2022-07" db="EMBL/GenBank/DDBJ databases">
        <title>Phylogenomic reconstructions and comparative analyses of Kickxellomycotina fungi.</title>
        <authorList>
            <person name="Reynolds N.K."/>
            <person name="Stajich J.E."/>
            <person name="Barry K."/>
            <person name="Grigoriev I.V."/>
            <person name="Crous P."/>
            <person name="Smith M.E."/>
        </authorList>
    </citation>
    <scope>NUCLEOTIDE SEQUENCE</scope>
    <source>
        <strain evidence="1">CBS 109367</strain>
    </source>
</reference>
<keyword evidence="2" id="KW-1185">Reference proteome</keyword>